<dbReference type="OrthoDB" id="4083871at2759"/>
<reference evidence="1" key="1">
    <citation type="submission" date="2014-12" db="EMBL/GenBank/DDBJ databases">
        <title>Genome Sequence of Valsa Canker Pathogens Uncovers a Specific Adaption of Colonization on Woody Bark.</title>
        <authorList>
            <person name="Yin Z."/>
            <person name="Liu H."/>
            <person name="Gao X."/>
            <person name="Li Z."/>
            <person name="Song N."/>
            <person name="Ke X."/>
            <person name="Dai Q."/>
            <person name="Wu Y."/>
            <person name="Sun Y."/>
            <person name="Xu J.-R."/>
            <person name="Kang Z.K."/>
            <person name="Wang L."/>
            <person name="Huang L."/>
        </authorList>
    </citation>
    <scope>NUCLEOTIDE SEQUENCE [LARGE SCALE GENOMIC DNA]</scope>
    <source>
        <strain evidence="1">03-8</strain>
    </source>
</reference>
<proteinExistence type="predicted"/>
<name>A0A194W7F8_CYTMA</name>
<gene>
    <name evidence="1" type="ORF">VM1G_11819</name>
</gene>
<dbReference type="Proteomes" id="UP000078559">
    <property type="component" value="Chromosome 8"/>
</dbReference>
<evidence type="ECO:0000313" key="2">
    <source>
        <dbReference type="Proteomes" id="UP000078559"/>
    </source>
</evidence>
<dbReference type="PANTHER" id="PTHR42077:SF1">
    <property type="entry name" value="YALI0F30239P"/>
    <property type="match status" value="1"/>
</dbReference>
<protein>
    <submittedName>
        <fullName evidence="1">Uncharacterized protein</fullName>
    </submittedName>
</protein>
<evidence type="ECO:0000313" key="1">
    <source>
        <dbReference type="EMBL" id="KUI72414.1"/>
    </source>
</evidence>
<organism evidence="1 2">
    <name type="scientific">Cytospora mali</name>
    <name type="common">Apple Valsa canker fungus</name>
    <name type="synonym">Valsa mali</name>
    <dbReference type="NCBI Taxonomy" id="578113"/>
    <lineage>
        <taxon>Eukaryota</taxon>
        <taxon>Fungi</taxon>
        <taxon>Dikarya</taxon>
        <taxon>Ascomycota</taxon>
        <taxon>Pezizomycotina</taxon>
        <taxon>Sordariomycetes</taxon>
        <taxon>Sordariomycetidae</taxon>
        <taxon>Diaporthales</taxon>
        <taxon>Cytosporaceae</taxon>
        <taxon>Cytospora</taxon>
    </lineage>
</organism>
<keyword evidence="2" id="KW-1185">Reference proteome</keyword>
<sequence length="116" mass="13275">MAWRKSQPQASPSVLRQAYLSDNPSLAPAPEERTCIFTVISGLAFVGYHIYQSLHKVKGTVSERMGKKNVVWTKDGLKVGLKHVENEREVDTTQKYFVNAWKLRKDKERNSGKKQK</sequence>
<dbReference type="PANTHER" id="PTHR42077">
    <property type="entry name" value="YALI0F30239P"/>
    <property type="match status" value="1"/>
</dbReference>
<dbReference type="AlphaFoldDB" id="A0A194W7F8"/>
<accession>A0A194W7F8</accession>
<dbReference type="EMBL" id="CM003105">
    <property type="protein sequence ID" value="KUI72414.1"/>
    <property type="molecule type" value="Genomic_DNA"/>
</dbReference>